<evidence type="ECO:0000313" key="2">
    <source>
        <dbReference type="Proteomes" id="UP000464330"/>
    </source>
</evidence>
<dbReference type="Proteomes" id="UP000464330">
    <property type="component" value="Chromosome"/>
</dbReference>
<accession>A0A6C0QUB3</accession>
<name>A0A6C0QUB3_9BACL</name>
<organism evidence="1 2">
    <name type="scientific">Paenibacillus larvae subsp. larvae</name>
    <dbReference type="NCBI Taxonomy" id="147375"/>
    <lineage>
        <taxon>Bacteria</taxon>
        <taxon>Bacillati</taxon>
        <taxon>Bacillota</taxon>
        <taxon>Bacilli</taxon>
        <taxon>Bacillales</taxon>
        <taxon>Paenibacillaceae</taxon>
        <taxon>Paenibacillus</taxon>
    </lineage>
</organism>
<gene>
    <name evidence="1" type="ORF">ERICV_02849</name>
</gene>
<evidence type="ECO:0000313" key="1">
    <source>
        <dbReference type="EMBL" id="QHZ51968.1"/>
    </source>
</evidence>
<dbReference type="EMBL" id="CP019717">
    <property type="protein sequence ID" value="QHZ51968.1"/>
    <property type="molecule type" value="Genomic_DNA"/>
</dbReference>
<dbReference type="RefSeq" id="WP_024094011.1">
    <property type="nucleotide sequence ID" value="NZ_CP019651.1"/>
</dbReference>
<sequence>MDNCTFSKVFLNQNGPVLQRTGHKATRLFILTGTADLNFLADRATVDEARL</sequence>
<proteinExistence type="predicted"/>
<reference evidence="1 2" key="1">
    <citation type="journal article" date="2020" name="Int. J. Med. Microbiol.">
        <title>Discovery of Paenibacillus larvae ERIC V: Phenotypic and genomic comparison to genotypes ERIC I-IV reveal different inventories of virulence factors which correlate with epidemiological prevalences of American Foulbrood.</title>
        <authorList>
            <person name="Beims H."/>
            <person name="Bunk B."/>
            <person name="Erler S."/>
            <person name="Mohr K.I."/>
            <person name="Sproer C."/>
            <person name="Pradella S."/>
            <person name="Gunther G."/>
            <person name="Rohde M."/>
            <person name="von der Ohe W."/>
            <person name="Steinert M."/>
        </authorList>
    </citation>
    <scope>NUCLEOTIDE SEQUENCE [LARGE SCALE GENOMIC DNA]</scope>
    <source>
        <strain evidence="1">Eric_V</strain>
    </source>
</reference>
<protein>
    <submittedName>
        <fullName evidence="1">Uncharacterized protein</fullName>
    </submittedName>
</protein>
<dbReference type="AlphaFoldDB" id="A0A6C0QUB3"/>